<dbReference type="InterPro" id="IPR045338">
    <property type="entry name" value="DUF6535"/>
</dbReference>
<evidence type="ECO:0000259" key="3">
    <source>
        <dbReference type="Pfam" id="PF20153"/>
    </source>
</evidence>
<name>A0AAW0AYI5_9AGAR</name>
<feature type="transmembrane region" description="Helical" evidence="2">
    <location>
        <begin position="147"/>
        <end position="169"/>
    </location>
</feature>
<feature type="repeat" description="HEAT" evidence="1">
    <location>
        <begin position="857"/>
        <end position="883"/>
    </location>
</feature>
<dbReference type="InterPro" id="IPR011989">
    <property type="entry name" value="ARM-like"/>
</dbReference>
<evidence type="ECO:0000256" key="1">
    <source>
        <dbReference type="PROSITE-ProRule" id="PRU00103"/>
    </source>
</evidence>
<evidence type="ECO:0000313" key="4">
    <source>
        <dbReference type="EMBL" id="KAK7018383.1"/>
    </source>
</evidence>
<dbReference type="InterPro" id="IPR016024">
    <property type="entry name" value="ARM-type_fold"/>
</dbReference>
<comment type="caution">
    <text evidence="4">The sequence shown here is derived from an EMBL/GenBank/DDBJ whole genome shotgun (WGS) entry which is preliminary data.</text>
</comment>
<evidence type="ECO:0000256" key="2">
    <source>
        <dbReference type="SAM" id="Phobius"/>
    </source>
</evidence>
<feature type="transmembrane region" description="Helical" evidence="2">
    <location>
        <begin position="91"/>
        <end position="109"/>
    </location>
</feature>
<dbReference type="SUPFAM" id="SSF48371">
    <property type="entry name" value="ARM repeat"/>
    <property type="match status" value="1"/>
</dbReference>
<protein>
    <recommendedName>
        <fullName evidence="3">DUF6535 domain-containing protein</fullName>
    </recommendedName>
</protein>
<organism evidence="4 5">
    <name type="scientific">Favolaschia claudopus</name>
    <dbReference type="NCBI Taxonomy" id="2862362"/>
    <lineage>
        <taxon>Eukaryota</taxon>
        <taxon>Fungi</taxon>
        <taxon>Dikarya</taxon>
        <taxon>Basidiomycota</taxon>
        <taxon>Agaricomycotina</taxon>
        <taxon>Agaricomycetes</taxon>
        <taxon>Agaricomycetidae</taxon>
        <taxon>Agaricales</taxon>
        <taxon>Marasmiineae</taxon>
        <taxon>Mycenaceae</taxon>
        <taxon>Favolaschia</taxon>
    </lineage>
</organism>
<sequence>MSKCRDLTGEIGSQCDCLLPFWHNPKSQTNEPVPEKNGMDVSADEMLKIVNDSPFERHCANNAEVWKTYLNLAKRFDEHLVASVNNSVDPLLIFAGLFSAILTAFLIEIRTEKTTNSLLFSIVLGQHTISDDVPFQPVSAFRWINGLWFTSLLFSLGSALGASVAKGWATPFSTTSPGSGWSNARVHSRCWYGTRRWHLNFVVQSLPLLIHLAVFLFGAGLAILLFQDDRPVGVVILALMTVVGVAYLAPTVLRATFPDFPFRTPISGIVPFLFGHWDSRTFAPFPSSEDAQKGFALAWLLRHSLEDDAITDSAIRAVAGLPFLIPVQDELVRGATASTISNRLSAELLKETKDPVFLRGCLFALLHLVQTKPLDPVALRVLYDTSVGTLRNIESMPTTVHEVALCVTGRILLFSEQIRGKEQLDLEDCLFETDIPVLANCFRAPCLYRSLREVCHLRGWQPSESPSHDDFVWLKSTQIARRQEAHAKLIAETSQDGMTVPKLRTASKFFLDALASSSARAEVASFLATAADYEAISDMIKTSEIFHDIVVFMTQSDKYFEQLVDAFLVLARNAELRTSMKTAFMWKSFVQYWSRGTREAQQAMQAFGEIVKYDDIGEGVTQPEIESQLIQFLENQSPDVRESTIGVFVNISPKYLTTSQLLPKLVNLLDDESSGPRLAAVHLFNGWTQDSSNAEFTSRIWHQICGMRITFHTLVSLSELTLSVLDAEIFEGGTPQLESIAGLIQALEADDIRDRYAAVRAIRFLAEHSSDPVTGAMVTTLLARLGDELWVSDTASEAIWAITSREGFRSAILSQEAQEQFIRSLKKPAWLARRDMLRMLTGLARSDVLGASIAIPLIPQLLEAVEDSDEDVREAAITFVISLYDYNQIRPQLSTLRSKIVYSLGDLYANVRLAASKALRLLPVSSSHNLGLEVSEVSGLLILERPRALRILTEFAQYYSNLAAISVFRVYADIVLNSEERGDAQSRAQLSILIQTIGSQCMGFHSKSRFPDFSARAEKAENLNEFGLEVINFFTEHDKAGAAISVCEMILAIFSSAVKEVDAEQKAKKFAAIASIEHDSSFDSVIRASVWKEVEDTLRDINNVTKDIAQITVVALAQQGFSIFIYLFANSFERSSSEIIHQVITMLHVGVNMYTGRKDNVSPQSHVVESTILTTDRITETLKGVSTQTTPLSPTTIIYICGLVLLQLAKTREMALFKALIPLLPDSNDGLQKVDSDFSEYDQSLQLLPEQLEQVFPRISDSPETRHLLPCFLVRLLTFDALPSGYVISLTQNILRFCQDTSEEVQEQALMAVLVLAKRDRGRGTSAVLTSMFTMMSTSELEDDTLVLVVDSLVADPIVREYLSGWEITEEVILSKLRNTSSSSSSTKRTALNLVEAFLKNAELCASIAQEKKIFDKIGRLLMHPDADIQEATLKAIFASSTNETARRLVMSTGRIVTDIVLLLDHGRLSISELAFDTVELLLPEDRLIHELAKQETLFRLLARLGGNEFPLRERAFKCLSKIVGNRMVKEIMLTKKCIQHLFEMLHGRDEDRNILSLVDELVKEVNDEDFGLIATAFIQQPLKHLVESQQSAILSDSYIEFIKKLPRNYQVSPDDTLDLMSLLSNSNSVIVNRAGALIKHFAQNASFRQKILNKDVWGRLLQTDDAELVVEILNEFAKASGTQRLKVPYASGIMAQLLSMTKVNSDSVGRWRLGWNGLLALGVFSSDEEMARIAECANQT</sequence>
<dbReference type="PROSITE" id="PS50077">
    <property type="entry name" value="HEAT_REPEAT"/>
    <property type="match status" value="1"/>
</dbReference>
<dbReference type="Gene3D" id="1.25.10.10">
    <property type="entry name" value="Leucine-rich Repeat Variant"/>
    <property type="match status" value="3"/>
</dbReference>
<feature type="transmembrane region" description="Helical" evidence="2">
    <location>
        <begin position="201"/>
        <end position="225"/>
    </location>
</feature>
<keyword evidence="2" id="KW-1133">Transmembrane helix</keyword>
<dbReference type="EMBL" id="JAWWNJ010000046">
    <property type="protein sequence ID" value="KAK7018383.1"/>
    <property type="molecule type" value="Genomic_DNA"/>
</dbReference>
<dbReference type="InterPro" id="IPR021133">
    <property type="entry name" value="HEAT_type_2"/>
</dbReference>
<keyword evidence="2" id="KW-0812">Transmembrane</keyword>
<keyword evidence="5" id="KW-1185">Reference proteome</keyword>
<dbReference type="Pfam" id="PF20153">
    <property type="entry name" value="DUF6535"/>
    <property type="match status" value="1"/>
</dbReference>
<reference evidence="4 5" key="1">
    <citation type="journal article" date="2024" name="J Genomics">
        <title>Draft genome sequencing and assembly of Favolaschia claudopus CIRM-BRFM 2984 isolated from oak limbs.</title>
        <authorList>
            <person name="Navarro D."/>
            <person name="Drula E."/>
            <person name="Chaduli D."/>
            <person name="Cazenave R."/>
            <person name="Ahrendt S."/>
            <person name="Wang J."/>
            <person name="Lipzen A."/>
            <person name="Daum C."/>
            <person name="Barry K."/>
            <person name="Grigoriev I.V."/>
            <person name="Favel A."/>
            <person name="Rosso M.N."/>
            <person name="Martin F."/>
        </authorList>
    </citation>
    <scope>NUCLEOTIDE SEQUENCE [LARGE SCALE GENOMIC DNA]</scope>
    <source>
        <strain evidence="4 5">CIRM-BRFM 2984</strain>
    </source>
</reference>
<accession>A0AAW0AYI5</accession>
<feature type="transmembrane region" description="Helical" evidence="2">
    <location>
        <begin position="232"/>
        <end position="253"/>
    </location>
</feature>
<dbReference type="Proteomes" id="UP001362999">
    <property type="component" value="Unassembled WGS sequence"/>
</dbReference>
<evidence type="ECO:0000313" key="5">
    <source>
        <dbReference type="Proteomes" id="UP001362999"/>
    </source>
</evidence>
<gene>
    <name evidence="4" type="ORF">R3P38DRAFT_3360152</name>
</gene>
<feature type="domain" description="DUF6535" evidence="3">
    <location>
        <begin position="66"/>
        <end position="227"/>
    </location>
</feature>
<proteinExistence type="predicted"/>
<keyword evidence="2" id="KW-0472">Membrane</keyword>